<dbReference type="RefSeq" id="WP_338235938.1">
    <property type="nucleotide sequence ID" value="NZ_BQKE01000001.1"/>
</dbReference>
<feature type="chain" id="PRO_5043031191" description="DUF4595 domain-containing protein" evidence="1">
    <location>
        <begin position="22"/>
        <end position="314"/>
    </location>
</feature>
<evidence type="ECO:0000313" key="2">
    <source>
        <dbReference type="EMBL" id="GJM60064.1"/>
    </source>
</evidence>
<dbReference type="Gene3D" id="2.180.10.10">
    <property type="entry name" value="RHS repeat-associated core"/>
    <property type="match status" value="1"/>
</dbReference>
<keyword evidence="1" id="KW-0732">Signal</keyword>
<dbReference type="AlphaFoldDB" id="A0AAN4VVI0"/>
<organism evidence="2 3">
    <name type="scientific">Persicobacter diffluens</name>
    <dbReference type="NCBI Taxonomy" id="981"/>
    <lineage>
        <taxon>Bacteria</taxon>
        <taxon>Pseudomonadati</taxon>
        <taxon>Bacteroidota</taxon>
        <taxon>Cytophagia</taxon>
        <taxon>Cytophagales</taxon>
        <taxon>Persicobacteraceae</taxon>
        <taxon>Persicobacter</taxon>
    </lineage>
</organism>
<reference evidence="2 3" key="1">
    <citation type="submission" date="2021-12" db="EMBL/GenBank/DDBJ databases">
        <title>Genome sequencing of bacteria with rrn-lacking chromosome and rrn-plasmid.</title>
        <authorList>
            <person name="Anda M."/>
            <person name="Iwasaki W."/>
        </authorList>
    </citation>
    <scope>NUCLEOTIDE SEQUENCE [LARGE SCALE GENOMIC DNA]</scope>
    <source>
        <strain evidence="2 3">NBRC 15940</strain>
    </source>
</reference>
<sequence>MKLFSRTLALFLLTVGFFACSSDDDGVDPSIVATPSEISVDDNGVPFTFYRFEYNDDQSVSNLYIVPMGLRANFTYDSEGKLTSYIFQNEDGSQSFWEYRISWNDGQVAQIDYYLDLDPVPTRESQSKGVDFDVKMRPPVFGLENARTGEWTVVQTFVPFNEDGRMTEASINQGEFNLGTMGFSYDAAGQIVAMEEEYKYNDGGDEVYFKTTYQFAYDAQPSPFKSFNGFPALIKYKLTDLLFTGLLQSGAFDLLHFSSVNNPVSIQYNVTNGEESDGFTQPLSYTIGENGFPVQLIIDGDTPENNFVKNVSYP</sequence>
<proteinExistence type="predicted"/>
<dbReference type="PROSITE" id="PS51257">
    <property type="entry name" value="PROKAR_LIPOPROTEIN"/>
    <property type="match status" value="1"/>
</dbReference>
<name>A0AAN4VVI0_9BACT</name>
<comment type="caution">
    <text evidence="2">The sequence shown here is derived from an EMBL/GenBank/DDBJ whole genome shotgun (WGS) entry which is preliminary data.</text>
</comment>
<evidence type="ECO:0008006" key="4">
    <source>
        <dbReference type="Google" id="ProtNLM"/>
    </source>
</evidence>
<evidence type="ECO:0000313" key="3">
    <source>
        <dbReference type="Proteomes" id="UP001310022"/>
    </source>
</evidence>
<feature type="signal peptide" evidence="1">
    <location>
        <begin position="1"/>
        <end position="21"/>
    </location>
</feature>
<accession>A0AAN4VVI0</accession>
<dbReference type="Proteomes" id="UP001310022">
    <property type="component" value="Unassembled WGS sequence"/>
</dbReference>
<evidence type="ECO:0000256" key="1">
    <source>
        <dbReference type="SAM" id="SignalP"/>
    </source>
</evidence>
<keyword evidence="3" id="KW-1185">Reference proteome</keyword>
<gene>
    <name evidence="2" type="ORF">PEDI_06160</name>
</gene>
<protein>
    <recommendedName>
        <fullName evidence="4">DUF4595 domain-containing protein</fullName>
    </recommendedName>
</protein>
<dbReference type="EMBL" id="BQKE01000001">
    <property type="protein sequence ID" value="GJM60064.1"/>
    <property type="molecule type" value="Genomic_DNA"/>
</dbReference>